<dbReference type="Proteomes" id="UP000002745">
    <property type="component" value="Chromosome"/>
</dbReference>
<reference evidence="4" key="1">
    <citation type="journal article" date="2011" name="J. Bacteriol.">
        <title>Genome sequences of eight morphologically diverse alphaproteobacteria.</title>
        <authorList>
            <consortium name="US DOE Joint Genome Institute"/>
            <person name="Brown P.J."/>
            <person name="Kysela D.T."/>
            <person name="Buechlein A."/>
            <person name="Hemmerich C."/>
            <person name="Brun Y.V."/>
        </authorList>
    </citation>
    <scope>NUCLEOTIDE SEQUENCE [LARGE SCALE GENOMIC DNA]</scope>
    <source>
        <strain evidence="4">ATCC 49814 / DSM 5838 / IFAM 1418</strain>
    </source>
</reference>
<dbReference type="InterPro" id="IPR032710">
    <property type="entry name" value="NTF2-like_dom_sf"/>
</dbReference>
<proteinExistence type="predicted"/>
<protein>
    <recommendedName>
        <fullName evidence="2">DUF4440 domain-containing protein</fullName>
    </recommendedName>
</protein>
<dbReference type="EMBL" id="CP001678">
    <property type="protein sequence ID" value="ACT58080.1"/>
    <property type="molecule type" value="Genomic_DNA"/>
</dbReference>
<keyword evidence="1" id="KW-0732">Signal</keyword>
<name>C6XMD7_HIRBI</name>
<dbReference type="Pfam" id="PF14534">
    <property type="entry name" value="DUF4440"/>
    <property type="match status" value="1"/>
</dbReference>
<accession>C6XMD7</accession>
<evidence type="ECO:0000313" key="3">
    <source>
        <dbReference type="EMBL" id="ACT58080.1"/>
    </source>
</evidence>
<dbReference type="KEGG" id="hba:Hbal_0378"/>
<dbReference type="STRING" id="582402.Hbal_0378"/>
<feature type="chain" id="PRO_5002974099" description="DUF4440 domain-containing protein" evidence="1">
    <location>
        <begin position="25"/>
        <end position="164"/>
    </location>
</feature>
<keyword evidence="4" id="KW-1185">Reference proteome</keyword>
<feature type="domain" description="DUF4440" evidence="2">
    <location>
        <begin position="49"/>
        <end position="157"/>
    </location>
</feature>
<dbReference type="PROSITE" id="PS51257">
    <property type="entry name" value="PROKAR_LIPOPROTEIN"/>
    <property type="match status" value="1"/>
</dbReference>
<evidence type="ECO:0000313" key="4">
    <source>
        <dbReference type="Proteomes" id="UP000002745"/>
    </source>
</evidence>
<dbReference type="AlphaFoldDB" id="C6XMD7"/>
<dbReference type="eggNOG" id="COG4319">
    <property type="taxonomic scope" value="Bacteria"/>
</dbReference>
<dbReference type="RefSeq" id="WP_015826230.1">
    <property type="nucleotide sequence ID" value="NC_012982.1"/>
</dbReference>
<feature type="signal peptide" evidence="1">
    <location>
        <begin position="1"/>
        <end position="24"/>
    </location>
</feature>
<evidence type="ECO:0000259" key="2">
    <source>
        <dbReference type="Pfam" id="PF14534"/>
    </source>
</evidence>
<dbReference type="InterPro" id="IPR027843">
    <property type="entry name" value="DUF4440"/>
</dbReference>
<dbReference type="SUPFAM" id="SSF54427">
    <property type="entry name" value="NTF2-like"/>
    <property type="match status" value="1"/>
</dbReference>
<dbReference type="HOGENOM" id="CLU_132147_0_0_5"/>
<dbReference type="Gene3D" id="3.10.450.50">
    <property type="match status" value="1"/>
</dbReference>
<sequence>MKRASLILGSIFLGFAILGGCASAPDPAVLEQERLAAFAKIEKQAEYDIRALLAKQDAAWNKGDIDGFMEGYLPSEDLRFASGDNITWGFNETLERYKSRYDSPEKMGKISLEIQEFKLFTETDATVFGRWYLTRPEAGDAGGLFTLILEKQNGKWLVVSDHTS</sequence>
<gene>
    <name evidence="3" type="ordered locus">Hbal_0378</name>
</gene>
<organism evidence="3 4">
    <name type="scientific">Hirschia baltica (strain ATCC 49814 / DSM 5838 / IFAM 1418)</name>
    <dbReference type="NCBI Taxonomy" id="582402"/>
    <lineage>
        <taxon>Bacteria</taxon>
        <taxon>Pseudomonadati</taxon>
        <taxon>Pseudomonadota</taxon>
        <taxon>Alphaproteobacteria</taxon>
        <taxon>Hyphomonadales</taxon>
        <taxon>Hyphomonadaceae</taxon>
        <taxon>Hirschia</taxon>
    </lineage>
</organism>
<evidence type="ECO:0000256" key="1">
    <source>
        <dbReference type="SAM" id="SignalP"/>
    </source>
</evidence>